<name>A0A1H8VYQ1_9EURY</name>
<sequence length="79" mass="8857">MTERSTGRACVAHQTASAKLVYQIIKHEQRASQSRLIAETGLDRSTVRRAVDALELCDVVEEAVDLSDARKRVYFHIGE</sequence>
<dbReference type="AlphaFoldDB" id="A0A1H8VYQ1"/>
<accession>A0A1H8VYQ1</accession>
<dbReference type="GO" id="GO:0003677">
    <property type="term" value="F:DNA binding"/>
    <property type="evidence" value="ECO:0007669"/>
    <property type="project" value="UniProtKB-KW"/>
</dbReference>
<dbReference type="OrthoDB" id="293528at2157"/>
<dbReference type="RefSeq" id="WP_170864901.1">
    <property type="nucleotide sequence ID" value="NZ_FODV01000021.1"/>
</dbReference>
<dbReference type="InterPro" id="IPR036388">
    <property type="entry name" value="WH-like_DNA-bd_sf"/>
</dbReference>
<evidence type="ECO:0000313" key="1">
    <source>
        <dbReference type="EMBL" id="SEP20572.1"/>
    </source>
</evidence>
<organism evidence="1 2">
    <name type="scientific">Halogranum amylolyticum</name>
    <dbReference type="NCBI Taxonomy" id="660520"/>
    <lineage>
        <taxon>Archaea</taxon>
        <taxon>Methanobacteriati</taxon>
        <taxon>Methanobacteriota</taxon>
        <taxon>Stenosarchaea group</taxon>
        <taxon>Halobacteria</taxon>
        <taxon>Halobacteriales</taxon>
        <taxon>Haloferacaceae</taxon>
    </lineage>
</organism>
<keyword evidence="1" id="KW-0238">DNA-binding</keyword>
<protein>
    <submittedName>
        <fullName evidence="1">Winged helix-turn-helix DNA-binding</fullName>
    </submittedName>
</protein>
<proteinExistence type="predicted"/>
<dbReference type="Proteomes" id="UP000199126">
    <property type="component" value="Unassembled WGS sequence"/>
</dbReference>
<reference evidence="2" key="1">
    <citation type="submission" date="2016-10" db="EMBL/GenBank/DDBJ databases">
        <authorList>
            <person name="Varghese N."/>
            <person name="Submissions S."/>
        </authorList>
    </citation>
    <scope>NUCLEOTIDE SEQUENCE [LARGE SCALE GENOMIC DNA]</scope>
    <source>
        <strain evidence="2">CGMCC 1.10121</strain>
    </source>
</reference>
<dbReference type="InterPro" id="IPR036390">
    <property type="entry name" value="WH_DNA-bd_sf"/>
</dbReference>
<dbReference type="Gene3D" id="1.10.10.10">
    <property type="entry name" value="Winged helix-like DNA-binding domain superfamily/Winged helix DNA-binding domain"/>
    <property type="match status" value="1"/>
</dbReference>
<keyword evidence="2" id="KW-1185">Reference proteome</keyword>
<dbReference type="Pfam" id="PF13412">
    <property type="entry name" value="HTH_24"/>
    <property type="match status" value="1"/>
</dbReference>
<dbReference type="SUPFAM" id="SSF46785">
    <property type="entry name" value="Winged helix' DNA-binding domain"/>
    <property type="match status" value="1"/>
</dbReference>
<dbReference type="EMBL" id="FODV01000021">
    <property type="protein sequence ID" value="SEP20572.1"/>
    <property type="molecule type" value="Genomic_DNA"/>
</dbReference>
<evidence type="ECO:0000313" key="2">
    <source>
        <dbReference type="Proteomes" id="UP000199126"/>
    </source>
</evidence>
<gene>
    <name evidence="1" type="ORF">SAMN04487948_12132</name>
</gene>